<dbReference type="EMBL" id="MU865311">
    <property type="protein sequence ID" value="KAK4229128.1"/>
    <property type="molecule type" value="Genomic_DNA"/>
</dbReference>
<comment type="caution">
    <text evidence="5">The sequence shown here is derived from an EMBL/GenBank/DDBJ whole genome shotgun (WGS) entry which is preliminary data.</text>
</comment>
<dbReference type="GO" id="GO:0005739">
    <property type="term" value="C:mitochondrion"/>
    <property type="evidence" value="ECO:0007669"/>
    <property type="project" value="GOC"/>
</dbReference>
<dbReference type="Gene3D" id="1.10.287.110">
    <property type="entry name" value="DnaJ domain"/>
    <property type="match status" value="1"/>
</dbReference>
<keyword evidence="3" id="KW-0812">Transmembrane</keyword>
<evidence type="ECO:0000259" key="4">
    <source>
        <dbReference type="Pfam" id="PF11875"/>
    </source>
</evidence>
<protein>
    <recommendedName>
        <fullName evidence="4">DnaJ-like protein C11 C-terminal domain-containing protein</fullName>
    </recommendedName>
</protein>
<feature type="transmembrane region" description="Helical" evidence="3">
    <location>
        <begin position="654"/>
        <end position="673"/>
    </location>
</feature>
<sequence length="788" mass="87307">MSAPSRRVPSGNAPTAGPSSSVAFDDNNSQVRLRLGVPHGGSSRLRPTGSRFSLNDQFATTRKEYEFGFDDASTVASGPGSVRGIDLEDMTVGYPSAAPAKESHKPATAASLQRNYYELLCLDKGPNLTPEQVEAASRRLTQVLAVDSSSPRQQRQASFYQGLVQAATETLTHPAKRLGYDLAAGEEADIDSDELTVSDFVEDSSEDEDEEDTYKTNLEEQYEHLTREEAKNSTGLSLRYNASSFFDSSHSEHGPNLHPIDFALQKSHTTRIHSLKPHVENAVISLVEFFSPPEGSSSSSHNIRVSTPQISLKGTAHGLLDEPAKLAPIVVDRYQPPGPTIYSRKYLGQLLSTRFLPVISLAARQEISWRDSTSPKPPKDLILEQELELLPHLATTSRVAHSIHLSDSHDPLHVELAAKTPLGHHGKGKLPSLGIALHKQIGENTAFAIADSGNWRGIIPGQSEKCSDLTKYIKGGSSSGIIPMIEAFRAPPTLEVGYSFGRHEEEGMGMQVGEALCKMHEKGMTSLDSELSKKKKKKKRGAEEDSWTISAGLTPGNAATYLRYSWDLFSWFFEKKKGSSFRTEIELGGTAQKDFFIAFRALRLLGRYSKVGLEVGLSPTNLFLSCYWSRLGQRISLPFLIANGSRLRGISSKIIFWSTVFPFAAFAAWEMYVDKRKKDKMRENQRRLQRARELVNEFVARKRAEADEVTGVLGVGVEVKQVQERRRGGLVILSAKYGVRDAPPEEKGRLLGFWDPAPISRKVLRVRYLWEGREMVVEVDGREELRLP</sequence>
<evidence type="ECO:0000313" key="6">
    <source>
        <dbReference type="Proteomes" id="UP001301958"/>
    </source>
</evidence>
<evidence type="ECO:0000256" key="2">
    <source>
        <dbReference type="SAM" id="MobiDB-lite"/>
    </source>
</evidence>
<dbReference type="InterPro" id="IPR052243">
    <property type="entry name" value="Mito_inner_membrane_organizer"/>
</dbReference>
<evidence type="ECO:0000313" key="5">
    <source>
        <dbReference type="EMBL" id="KAK4229128.1"/>
    </source>
</evidence>
<dbReference type="Proteomes" id="UP001301958">
    <property type="component" value="Unassembled WGS sequence"/>
</dbReference>
<reference evidence="5" key="2">
    <citation type="submission" date="2023-05" db="EMBL/GenBank/DDBJ databases">
        <authorList>
            <consortium name="Lawrence Berkeley National Laboratory"/>
            <person name="Steindorff A."/>
            <person name="Hensen N."/>
            <person name="Bonometti L."/>
            <person name="Westerberg I."/>
            <person name="Brannstrom I.O."/>
            <person name="Guillou S."/>
            <person name="Cros-Aarteil S."/>
            <person name="Calhoun S."/>
            <person name="Haridas S."/>
            <person name="Kuo A."/>
            <person name="Mondo S."/>
            <person name="Pangilinan J."/>
            <person name="Riley R."/>
            <person name="Labutti K."/>
            <person name="Andreopoulos B."/>
            <person name="Lipzen A."/>
            <person name="Chen C."/>
            <person name="Yanf M."/>
            <person name="Daum C."/>
            <person name="Ng V."/>
            <person name="Clum A."/>
            <person name="Ohm R."/>
            <person name="Martin F."/>
            <person name="Silar P."/>
            <person name="Natvig D."/>
            <person name="Lalanne C."/>
            <person name="Gautier V."/>
            <person name="Ament-Velasquez S.L."/>
            <person name="Kruys A."/>
            <person name="Hutchinson M.I."/>
            <person name="Powell A.J."/>
            <person name="Barry K."/>
            <person name="Miller A.N."/>
            <person name="Grigoriev I.V."/>
            <person name="Debuchy R."/>
            <person name="Gladieux P."/>
            <person name="Thoren M.H."/>
            <person name="Johannesson H."/>
        </authorList>
    </citation>
    <scope>NUCLEOTIDE SEQUENCE</scope>
    <source>
        <strain evidence="5">CBS 990.96</strain>
    </source>
</reference>
<dbReference type="SUPFAM" id="SSF46565">
    <property type="entry name" value="Chaperone J-domain"/>
    <property type="match status" value="1"/>
</dbReference>
<name>A0AAN7H1G1_9PEZI</name>
<feature type="domain" description="DnaJ-like protein C11 C-terminal" evidence="4">
    <location>
        <begin position="746"/>
        <end position="788"/>
    </location>
</feature>
<dbReference type="PANTHER" id="PTHR44157:SF1">
    <property type="entry name" value="DNAJ HOMOLOG SUBFAMILY C MEMBER 11"/>
    <property type="match status" value="1"/>
</dbReference>
<dbReference type="Pfam" id="PF11875">
    <property type="entry name" value="DnaJ-like_C11_C"/>
    <property type="match status" value="1"/>
</dbReference>
<dbReference type="InterPro" id="IPR036869">
    <property type="entry name" value="J_dom_sf"/>
</dbReference>
<keyword evidence="3" id="KW-0472">Membrane</keyword>
<evidence type="ECO:0000256" key="3">
    <source>
        <dbReference type="SAM" id="Phobius"/>
    </source>
</evidence>
<proteinExistence type="predicted"/>
<evidence type="ECO:0000256" key="1">
    <source>
        <dbReference type="ARBA" id="ARBA00023186"/>
    </source>
</evidence>
<dbReference type="GO" id="GO:0042407">
    <property type="term" value="P:cristae formation"/>
    <property type="evidence" value="ECO:0007669"/>
    <property type="project" value="TreeGrafter"/>
</dbReference>
<feature type="compositionally biased region" description="Polar residues" evidence="2">
    <location>
        <begin position="17"/>
        <end position="31"/>
    </location>
</feature>
<gene>
    <name evidence="5" type="ORF">QBC38DRAFT_360249</name>
</gene>
<reference evidence="5" key="1">
    <citation type="journal article" date="2023" name="Mol. Phylogenet. Evol.">
        <title>Genome-scale phylogeny and comparative genomics of the fungal order Sordariales.</title>
        <authorList>
            <person name="Hensen N."/>
            <person name="Bonometti L."/>
            <person name="Westerberg I."/>
            <person name="Brannstrom I.O."/>
            <person name="Guillou S."/>
            <person name="Cros-Aarteil S."/>
            <person name="Calhoun S."/>
            <person name="Haridas S."/>
            <person name="Kuo A."/>
            <person name="Mondo S."/>
            <person name="Pangilinan J."/>
            <person name="Riley R."/>
            <person name="LaButti K."/>
            <person name="Andreopoulos B."/>
            <person name="Lipzen A."/>
            <person name="Chen C."/>
            <person name="Yan M."/>
            <person name="Daum C."/>
            <person name="Ng V."/>
            <person name="Clum A."/>
            <person name="Steindorff A."/>
            <person name="Ohm R.A."/>
            <person name="Martin F."/>
            <person name="Silar P."/>
            <person name="Natvig D.O."/>
            <person name="Lalanne C."/>
            <person name="Gautier V."/>
            <person name="Ament-Velasquez S.L."/>
            <person name="Kruys A."/>
            <person name="Hutchinson M.I."/>
            <person name="Powell A.J."/>
            <person name="Barry K."/>
            <person name="Miller A.N."/>
            <person name="Grigoriev I.V."/>
            <person name="Debuchy R."/>
            <person name="Gladieux P."/>
            <person name="Hiltunen Thoren M."/>
            <person name="Johannesson H."/>
        </authorList>
    </citation>
    <scope>NUCLEOTIDE SEQUENCE</scope>
    <source>
        <strain evidence="5">CBS 990.96</strain>
    </source>
</reference>
<feature type="region of interest" description="Disordered" evidence="2">
    <location>
        <begin position="1"/>
        <end position="50"/>
    </location>
</feature>
<dbReference type="InterPro" id="IPR024586">
    <property type="entry name" value="DnaJ-like_C11_C"/>
</dbReference>
<feature type="region of interest" description="Disordered" evidence="2">
    <location>
        <begin position="191"/>
        <end position="215"/>
    </location>
</feature>
<dbReference type="AlphaFoldDB" id="A0AAN7H1G1"/>
<keyword evidence="1" id="KW-0143">Chaperone</keyword>
<keyword evidence="6" id="KW-1185">Reference proteome</keyword>
<organism evidence="5 6">
    <name type="scientific">Podospora fimiseda</name>
    <dbReference type="NCBI Taxonomy" id="252190"/>
    <lineage>
        <taxon>Eukaryota</taxon>
        <taxon>Fungi</taxon>
        <taxon>Dikarya</taxon>
        <taxon>Ascomycota</taxon>
        <taxon>Pezizomycotina</taxon>
        <taxon>Sordariomycetes</taxon>
        <taxon>Sordariomycetidae</taxon>
        <taxon>Sordariales</taxon>
        <taxon>Podosporaceae</taxon>
        <taxon>Podospora</taxon>
    </lineage>
</organism>
<feature type="compositionally biased region" description="Acidic residues" evidence="2">
    <location>
        <begin position="191"/>
        <end position="212"/>
    </location>
</feature>
<accession>A0AAN7H1G1</accession>
<keyword evidence="3" id="KW-1133">Transmembrane helix</keyword>
<dbReference type="PANTHER" id="PTHR44157">
    <property type="entry name" value="DNAJ HOMOLOG SUBFAMILY C MEMBER 11"/>
    <property type="match status" value="1"/>
</dbReference>